<sequence>MILLMLILRNALRYVLSFALVFAVWHNRFLTVELEPEYTAYKDYTIMRNVLGSRGVPWKHSDSVTLVLHSTLEYVGRYLELQISSWRAPISLAVFVRTPEELKKALDYFKLKELPRELLKVVIFYKASTLIEPLSEIPIYPINVARNIARREIETQLFLSGDIENILCCDYNRRIKPLANRLLIQERRKTVLVHRRFEERANLSFPESKSKLRELYKTEDVVPFHKHFYEIAHRIPGLEEWMEMSEENVIFVFEEMNYTNAEWEPQFVAANDVSFHDERFPYRARSNTHLGALMCRQNYTFSVVTDLFSVHSGIKRTSTNVEIATVKKSKKEGYTRFVKKFRKELDRRFPTTKHTCPRFKA</sequence>
<dbReference type="AlphaFoldDB" id="A0A4U5NUV6"/>
<accession>A0A4U5NUV6</accession>
<evidence type="ECO:0000313" key="2">
    <source>
        <dbReference type="Proteomes" id="UP000298663"/>
    </source>
</evidence>
<dbReference type="PANTHER" id="PTHR47411:SF3">
    <property type="entry name" value="I-BETA-1,3-N-ACETYLGLUCOSAMINYLTRANSFERASE"/>
    <property type="match status" value="1"/>
</dbReference>
<dbReference type="OrthoDB" id="9974378at2759"/>
<dbReference type="EMBL" id="AZBU02000003">
    <property type="protein sequence ID" value="TKR86974.1"/>
    <property type="molecule type" value="Genomic_DNA"/>
</dbReference>
<evidence type="ECO:0008006" key="3">
    <source>
        <dbReference type="Google" id="ProtNLM"/>
    </source>
</evidence>
<proteinExistence type="predicted"/>
<keyword evidence="2" id="KW-1185">Reference proteome</keyword>
<gene>
    <name evidence="1" type="ORF">L596_011463</name>
</gene>
<comment type="caution">
    <text evidence="1">The sequence shown here is derived from an EMBL/GenBank/DDBJ whole genome shotgun (WGS) entry which is preliminary data.</text>
</comment>
<reference evidence="1 2" key="1">
    <citation type="journal article" date="2015" name="Genome Biol.">
        <title>Comparative genomics of Steinernema reveals deeply conserved gene regulatory networks.</title>
        <authorList>
            <person name="Dillman A.R."/>
            <person name="Macchietto M."/>
            <person name="Porter C.F."/>
            <person name="Rogers A."/>
            <person name="Williams B."/>
            <person name="Antoshechkin I."/>
            <person name="Lee M.M."/>
            <person name="Goodwin Z."/>
            <person name="Lu X."/>
            <person name="Lewis E.E."/>
            <person name="Goodrich-Blair H."/>
            <person name="Stock S.P."/>
            <person name="Adams B.J."/>
            <person name="Sternberg P.W."/>
            <person name="Mortazavi A."/>
        </authorList>
    </citation>
    <scope>NUCLEOTIDE SEQUENCE [LARGE SCALE GENOMIC DNA]</scope>
    <source>
        <strain evidence="1 2">ALL</strain>
    </source>
</reference>
<reference evidence="1 2" key="2">
    <citation type="journal article" date="2019" name="G3 (Bethesda)">
        <title>Hybrid Assembly of the Genome of the Entomopathogenic Nematode Steinernema carpocapsae Identifies the X-Chromosome.</title>
        <authorList>
            <person name="Serra L."/>
            <person name="Macchietto M."/>
            <person name="Macias-Munoz A."/>
            <person name="McGill C.J."/>
            <person name="Rodriguez I.M."/>
            <person name="Rodriguez B."/>
            <person name="Murad R."/>
            <person name="Mortazavi A."/>
        </authorList>
    </citation>
    <scope>NUCLEOTIDE SEQUENCE [LARGE SCALE GENOMIC DNA]</scope>
    <source>
        <strain evidence="1 2">ALL</strain>
    </source>
</reference>
<dbReference type="Proteomes" id="UP000298663">
    <property type="component" value="Unassembled WGS sequence"/>
</dbReference>
<evidence type="ECO:0000313" key="1">
    <source>
        <dbReference type="EMBL" id="TKR86974.1"/>
    </source>
</evidence>
<organism evidence="1 2">
    <name type="scientific">Steinernema carpocapsae</name>
    <name type="common">Entomopathogenic nematode</name>
    <dbReference type="NCBI Taxonomy" id="34508"/>
    <lineage>
        <taxon>Eukaryota</taxon>
        <taxon>Metazoa</taxon>
        <taxon>Ecdysozoa</taxon>
        <taxon>Nematoda</taxon>
        <taxon>Chromadorea</taxon>
        <taxon>Rhabditida</taxon>
        <taxon>Tylenchina</taxon>
        <taxon>Panagrolaimomorpha</taxon>
        <taxon>Strongyloidoidea</taxon>
        <taxon>Steinernematidae</taxon>
        <taxon>Steinernema</taxon>
    </lineage>
</organism>
<name>A0A4U5NUV6_STECR</name>
<dbReference type="Pfam" id="PF13896">
    <property type="entry name" value="Glyco_transf_49"/>
    <property type="match status" value="1"/>
</dbReference>
<dbReference type="PANTHER" id="PTHR47411">
    <property type="entry name" value="B3GNT1, BETA-1,3-N-ACETYLGUCOSAMINYLTRANSFERASE 1, HOMOLOG"/>
    <property type="match status" value="1"/>
</dbReference>
<protein>
    <recommendedName>
        <fullName evidence="3">Beta-1,4-glucuronyltransferase 1</fullName>
    </recommendedName>
</protein>